<comment type="similarity">
    <text evidence="1">Belongs to the Gfo/Idh/MocA family.</text>
</comment>
<evidence type="ECO:0000259" key="4">
    <source>
        <dbReference type="Pfam" id="PF22725"/>
    </source>
</evidence>
<dbReference type="Proteomes" id="UP000481043">
    <property type="component" value="Unassembled WGS sequence"/>
</dbReference>
<dbReference type="InterPro" id="IPR050984">
    <property type="entry name" value="Gfo/Idh/MocA_domain"/>
</dbReference>
<protein>
    <submittedName>
        <fullName evidence="5">Gfo/Idh/MocA family oxidoreductase</fullName>
    </submittedName>
</protein>
<evidence type="ECO:0000259" key="3">
    <source>
        <dbReference type="Pfam" id="PF01408"/>
    </source>
</evidence>
<evidence type="ECO:0000313" key="6">
    <source>
        <dbReference type="Proteomes" id="UP000481043"/>
    </source>
</evidence>
<dbReference type="RefSeq" id="WP_163180483.1">
    <property type="nucleotide sequence ID" value="NZ_JAAIWM010000005.1"/>
</dbReference>
<feature type="domain" description="Gfo/Idh/MocA-like oxidoreductase N-terminal" evidence="3">
    <location>
        <begin position="2"/>
        <end position="120"/>
    </location>
</feature>
<organism evidence="5 6">
    <name type="scientific">Bacillus mesophilus</name>
    <dbReference type="NCBI Taxonomy" id="1808955"/>
    <lineage>
        <taxon>Bacteria</taxon>
        <taxon>Bacillati</taxon>
        <taxon>Bacillota</taxon>
        <taxon>Bacilli</taxon>
        <taxon>Bacillales</taxon>
        <taxon>Bacillaceae</taxon>
        <taxon>Bacillus</taxon>
    </lineage>
</organism>
<dbReference type="Gene3D" id="3.30.360.10">
    <property type="entry name" value="Dihydrodipicolinate Reductase, domain 2"/>
    <property type="match status" value="1"/>
</dbReference>
<dbReference type="GO" id="GO:0000166">
    <property type="term" value="F:nucleotide binding"/>
    <property type="evidence" value="ECO:0007669"/>
    <property type="project" value="InterPro"/>
</dbReference>
<dbReference type="Pfam" id="PF01408">
    <property type="entry name" value="GFO_IDH_MocA"/>
    <property type="match status" value="1"/>
</dbReference>
<evidence type="ECO:0000313" key="5">
    <source>
        <dbReference type="EMBL" id="NEY73016.1"/>
    </source>
</evidence>
<dbReference type="GO" id="GO:0016491">
    <property type="term" value="F:oxidoreductase activity"/>
    <property type="evidence" value="ECO:0007669"/>
    <property type="project" value="UniProtKB-KW"/>
</dbReference>
<dbReference type="PANTHER" id="PTHR22604:SF105">
    <property type="entry name" value="TRANS-1,2-DIHYDROBENZENE-1,2-DIOL DEHYDROGENASE"/>
    <property type="match status" value="1"/>
</dbReference>
<dbReference type="EMBL" id="JAAIWM010000005">
    <property type="protein sequence ID" value="NEY73016.1"/>
    <property type="molecule type" value="Genomic_DNA"/>
</dbReference>
<dbReference type="Pfam" id="PF22725">
    <property type="entry name" value="GFO_IDH_MocA_C3"/>
    <property type="match status" value="1"/>
</dbReference>
<dbReference type="InterPro" id="IPR036291">
    <property type="entry name" value="NAD(P)-bd_dom_sf"/>
</dbReference>
<reference evidence="5 6" key="1">
    <citation type="submission" date="2020-02" db="EMBL/GenBank/DDBJ databases">
        <title>Bacillus aquiflavi sp. nov., isolated from yellow water of strong flavor Chinese baijiu in Yibin region of China.</title>
        <authorList>
            <person name="Xie J."/>
        </authorList>
    </citation>
    <scope>NUCLEOTIDE SEQUENCE [LARGE SCALE GENOMIC DNA]</scope>
    <source>
        <strain evidence="5 6">SA4</strain>
    </source>
</reference>
<keyword evidence="6" id="KW-1185">Reference proteome</keyword>
<name>A0A6M0Q9F4_9BACI</name>
<proteinExistence type="inferred from homology"/>
<dbReference type="SUPFAM" id="SSF51735">
    <property type="entry name" value="NAD(P)-binding Rossmann-fold domains"/>
    <property type="match status" value="1"/>
</dbReference>
<sequence length="330" mass="36568">MINWGILSTANIAQKAVIPAIKNAKNANVYGMGSSNNKVQEVAKNLEIPNVYTSYDELLDDPNIHAVYVPLPNTLHKEWVIKAASKGKHVLCEKPAALTSQDVQEMVDACEKHNVLFMEAFMYQFQPQHARVKEIIASGVIGEVKHFQSTFTFKLNLEDSNNIRLNAELGGGSVWDVGCYCIHAARLILGQEPKEVYVKGNVHPTYQVDISATGILTFEDGVSASIYSGFEQPMNDTYEVEGTKGRISVPMAYRPDRRDDGLGEIIVTTENGESRSETFSGNQYVLMIEHFSNSILENKQPSYTGQQTINNIKTIEACYESIKAGALVKL</sequence>
<evidence type="ECO:0000256" key="1">
    <source>
        <dbReference type="ARBA" id="ARBA00010928"/>
    </source>
</evidence>
<dbReference type="InterPro" id="IPR000683">
    <property type="entry name" value="Gfo/Idh/MocA-like_OxRdtase_N"/>
</dbReference>
<gene>
    <name evidence="5" type="ORF">G4D63_14855</name>
</gene>
<dbReference type="PANTHER" id="PTHR22604">
    <property type="entry name" value="OXIDOREDUCTASES"/>
    <property type="match status" value="1"/>
</dbReference>
<evidence type="ECO:0000256" key="2">
    <source>
        <dbReference type="ARBA" id="ARBA00023002"/>
    </source>
</evidence>
<dbReference type="Gene3D" id="3.40.50.720">
    <property type="entry name" value="NAD(P)-binding Rossmann-like Domain"/>
    <property type="match status" value="1"/>
</dbReference>
<comment type="caution">
    <text evidence="5">The sequence shown here is derived from an EMBL/GenBank/DDBJ whole genome shotgun (WGS) entry which is preliminary data.</text>
</comment>
<dbReference type="AlphaFoldDB" id="A0A6M0Q9F4"/>
<feature type="domain" description="GFO/IDH/MocA-like oxidoreductase" evidence="4">
    <location>
        <begin position="130"/>
        <end position="247"/>
    </location>
</feature>
<dbReference type="SUPFAM" id="SSF55347">
    <property type="entry name" value="Glyceraldehyde-3-phosphate dehydrogenase-like, C-terminal domain"/>
    <property type="match status" value="1"/>
</dbReference>
<accession>A0A6M0Q9F4</accession>
<dbReference type="InterPro" id="IPR055170">
    <property type="entry name" value="GFO_IDH_MocA-like_dom"/>
</dbReference>
<keyword evidence="2" id="KW-0560">Oxidoreductase</keyword>